<dbReference type="AlphaFoldDB" id="A0A4U0RF71"/>
<reference evidence="2 3" key="1">
    <citation type="submission" date="2019-04" db="EMBL/GenBank/DDBJ databases">
        <authorList>
            <person name="Li J."/>
        </authorList>
    </citation>
    <scope>NUCLEOTIDE SEQUENCE [LARGE SCALE GENOMIC DNA]</scope>
    <source>
        <strain evidence="2 3">KCTC 42687</strain>
    </source>
</reference>
<dbReference type="OrthoDB" id="7874235at2"/>
<evidence type="ECO:0000256" key="1">
    <source>
        <dbReference type="SAM" id="MobiDB-lite"/>
    </source>
</evidence>
<feature type="region of interest" description="Disordered" evidence="1">
    <location>
        <begin position="21"/>
        <end position="50"/>
    </location>
</feature>
<dbReference type="Proteomes" id="UP000309747">
    <property type="component" value="Unassembled WGS sequence"/>
</dbReference>
<organism evidence="2 3">
    <name type="scientific">Paracoccus gahaiensis</name>
    <dbReference type="NCBI Taxonomy" id="1706839"/>
    <lineage>
        <taxon>Bacteria</taxon>
        <taxon>Pseudomonadati</taxon>
        <taxon>Pseudomonadota</taxon>
        <taxon>Alphaproteobacteria</taxon>
        <taxon>Rhodobacterales</taxon>
        <taxon>Paracoccaceae</taxon>
        <taxon>Paracoccus</taxon>
    </lineage>
</organism>
<accession>A0A4U0RF71</accession>
<evidence type="ECO:0000313" key="2">
    <source>
        <dbReference type="EMBL" id="TJZ93332.1"/>
    </source>
</evidence>
<sequence length="62" mass="6981">MTRHLTDQPRTRGASKLAAFLRQDRADRPHPSTLALQTRPKPRADAARKAAEYLRIARTGTD</sequence>
<comment type="caution">
    <text evidence="2">The sequence shown here is derived from an EMBL/GenBank/DDBJ whole genome shotgun (WGS) entry which is preliminary data.</text>
</comment>
<keyword evidence="3" id="KW-1185">Reference proteome</keyword>
<dbReference type="EMBL" id="SUNI01000002">
    <property type="protein sequence ID" value="TJZ93332.1"/>
    <property type="molecule type" value="Genomic_DNA"/>
</dbReference>
<proteinExistence type="predicted"/>
<evidence type="ECO:0000313" key="3">
    <source>
        <dbReference type="Proteomes" id="UP000309747"/>
    </source>
</evidence>
<protein>
    <submittedName>
        <fullName evidence="2">Uncharacterized protein</fullName>
    </submittedName>
</protein>
<dbReference type="RefSeq" id="WP_136884531.1">
    <property type="nucleotide sequence ID" value="NZ_SUNI01000002.1"/>
</dbReference>
<gene>
    <name evidence="2" type="ORF">FA743_03675</name>
</gene>
<name>A0A4U0RF71_9RHOB</name>